<evidence type="ECO:0000256" key="17">
    <source>
        <dbReference type="HAMAP-Rule" id="MF_01965"/>
    </source>
</evidence>
<dbReference type="InterPro" id="IPR000631">
    <property type="entry name" value="CARKD"/>
</dbReference>
<dbReference type="PATRIC" id="fig|1072256.5.peg.2145"/>
<organism evidence="21 22">
    <name type="scientific">Corynebacterium uterequi</name>
    <dbReference type="NCBI Taxonomy" id="1072256"/>
    <lineage>
        <taxon>Bacteria</taxon>
        <taxon>Bacillati</taxon>
        <taxon>Actinomycetota</taxon>
        <taxon>Actinomycetes</taxon>
        <taxon>Mycobacteriales</taxon>
        <taxon>Corynebacteriaceae</taxon>
        <taxon>Corynebacterium</taxon>
    </lineage>
</organism>
<dbReference type="GO" id="GO:0052856">
    <property type="term" value="F:NAD(P)HX epimerase activity"/>
    <property type="evidence" value="ECO:0007669"/>
    <property type="project" value="UniProtKB-EC"/>
</dbReference>
<keyword evidence="11 18" id="KW-0413">Isomerase</keyword>
<evidence type="ECO:0000256" key="7">
    <source>
        <dbReference type="ARBA" id="ARBA00022840"/>
    </source>
</evidence>
<feature type="binding site" evidence="17">
    <location>
        <position position="340"/>
    </location>
    <ligand>
        <name>(6S)-NADPHX</name>
        <dbReference type="ChEBI" id="CHEBI:64076"/>
    </ligand>
</feature>
<reference evidence="21 22" key="1">
    <citation type="journal article" date="2015" name="Genome Announc.">
        <title>Virulence Factor Genes Detected in the Complete Genome Sequence of Corynebacterium uterequi DSM 45634, Isolated from the Uterus of a Maiden Mare.</title>
        <authorList>
            <person name="Ruckert C."/>
            <person name="Kriete M."/>
            <person name="Jaenicke S."/>
            <person name="Winkler A."/>
            <person name="Tauch A."/>
        </authorList>
    </citation>
    <scope>NUCLEOTIDE SEQUENCE [LARGE SCALE GENOMIC DNA]</scope>
    <source>
        <strain evidence="21 22">DSM 45634</strain>
    </source>
</reference>
<dbReference type="PROSITE" id="PS51385">
    <property type="entry name" value="YJEF_N"/>
    <property type="match status" value="1"/>
</dbReference>
<comment type="catalytic activity">
    <reaction evidence="15 17 18">
        <text>(6S)-NADHX + ADP = AMP + phosphate + NADH + H(+)</text>
        <dbReference type="Rhea" id="RHEA:32223"/>
        <dbReference type="ChEBI" id="CHEBI:15378"/>
        <dbReference type="ChEBI" id="CHEBI:43474"/>
        <dbReference type="ChEBI" id="CHEBI:57945"/>
        <dbReference type="ChEBI" id="CHEBI:64074"/>
        <dbReference type="ChEBI" id="CHEBI:456215"/>
        <dbReference type="ChEBI" id="CHEBI:456216"/>
        <dbReference type="EC" id="4.2.1.136"/>
    </reaction>
</comment>
<dbReference type="InterPro" id="IPR036652">
    <property type="entry name" value="YjeF_N_dom_sf"/>
</dbReference>
<evidence type="ECO:0000256" key="2">
    <source>
        <dbReference type="ARBA" id="ARBA00000909"/>
    </source>
</evidence>
<keyword evidence="22" id="KW-1185">Reference proteome</keyword>
<feature type="binding site" evidence="17">
    <location>
        <position position="456"/>
    </location>
    <ligand>
        <name>(6S)-NADPHX</name>
        <dbReference type="ChEBI" id="CHEBI:64076"/>
    </ligand>
</feature>
<dbReference type="PANTHER" id="PTHR12592:SF0">
    <property type="entry name" value="ATP-DEPENDENT (S)-NAD(P)H-HYDRATE DEHYDRATASE"/>
    <property type="match status" value="1"/>
</dbReference>
<evidence type="ECO:0000256" key="5">
    <source>
        <dbReference type="ARBA" id="ARBA00022723"/>
    </source>
</evidence>
<comment type="similarity">
    <text evidence="3 18">In the N-terminal section; belongs to the NnrE/AIBP family.</text>
</comment>
<comment type="cofactor">
    <cofactor evidence="18">
        <name>K(+)</name>
        <dbReference type="ChEBI" id="CHEBI:29103"/>
    </cofactor>
    <text evidence="18">Binds 1 potassium ion per subunit.</text>
</comment>
<feature type="binding site" evidence="17">
    <location>
        <begin position="427"/>
        <end position="431"/>
    </location>
    <ligand>
        <name>AMP</name>
        <dbReference type="ChEBI" id="CHEBI:456215"/>
    </ligand>
</feature>
<keyword evidence="10 17" id="KW-0520">NAD</keyword>
<dbReference type="STRING" id="1072256.CUTER_10905"/>
<gene>
    <name evidence="17" type="primary">nnrD</name>
    <name evidence="21" type="ORF">CUTER_10905</name>
</gene>
<dbReference type="GO" id="GO:0005524">
    <property type="term" value="F:ATP binding"/>
    <property type="evidence" value="ECO:0007669"/>
    <property type="project" value="UniProtKB-UniRule"/>
</dbReference>
<dbReference type="AlphaFoldDB" id="A0A0G3HM18"/>
<keyword evidence="8 17" id="KW-0521">NADP</keyword>
<accession>A0A0G3HM18</accession>
<dbReference type="KEGG" id="cut:CUTER_10905"/>
<dbReference type="InterPro" id="IPR030677">
    <property type="entry name" value="Nnr"/>
</dbReference>
<evidence type="ECO:0000256" key="8">
    <source>
        <dbReference type="ARBA" id="ARBA00022857"/>
    </source>
</evidence>
<comment type="subunit">
    <text evidence="17">Homotetramer.</text>
</comment>
<evidence type="ECO:0000256" key="14">
    <source>
        <dbReference type="ARBA" id="ARBA00025153"/>
    </source>
</evidence>
<evidence type="ECO:0000256" key="9">
    <source>
        <dbReference type="ARBA" id="ARBA00022958"/>
    </source>
</evidence>
<dbReference type="OrthoDB" id="9806925at2"/>
<dbReference type="GO" id="GO:0016301">
    <property type="term" value="F:kinase activity"/>
    <property type="evidence" value="ECO:0007669"/>
    <property type="project" value="UniProtKB-KW"/>
</dbReference>
<dbReference type="Pfam" id="PF01256">
    <property type="entry name" value="Carb_kinase"/>
    <property type="match status" value="1"/>
</dbReference>
<keyword evidence="9 18" id="KW-0630">Potassium</keyword>
<keyword evidence="13" id="KW-0511">Multifunctional enzyme</keyword>
<dbReference type="GO" id="GO:0046496">
    <property type="term" value="P:nicotinamide nucleotide metabolic process"/>
    <property type="evidence" value="ECO:0007669"/>
    <property type="project" value="UniProtKB-UniRule"/>
</dbReference>
<protein>
    <recommendedName>
        <fullName evidence="17">ADP-dependent (S)-NAD(P)H-hydrate dehydratase</fullName>
        <ecNumber evidence="17">4.2.1.136</ecNumber>
    </recommendedName>
    <alternativeName>
        <fullName evidence="17">ADP-dependent NAD(P)HX dehydratase</fullName>
    </alternativeName>
</protein>
<dbReference type="InterPro" id="IPR029056">
    <property type="entry name" value="Ribokinase-like"/>
</dbReference>
<evidence type="ECO:0000256" key="13">
    <source>
        <dbReference type="ARBA" id="ARBA00023268"/>
    </source>
</evidence>
<keyword evidence="6 17" id="KW-0547">Nucleotide-binding</keyword>
<comment type="similarity">
    <text evidence="17">Belongs to the NnrD/CARKD family.</text>
</comment>
<name>A0A0G3HM18_9CORY</name>
<dbReference type="GO" id="GO:0046872">
    <property type="term" value="F:metal ion binding"/>
    <property type="evidence" value="ECO:0007669"/>
    <property type="project" value="UniProtKB-UniRule"/>
</dbReference>
<dbReference type="PANTHER" id="PTHR12592">
    <property type="entry name" value="ATP-DEPENDENT (S)-NAD(P)H-HYDRATE DEHYDRATASE FAMILY MEMBER"/>
    <property type="match status" value="1"/>
</dbReference>
<comment type="similarity">
    <text evidence="4 18">In the C-terminal section; belongs to the NnrD/CARKD family.</text>
</comment>
<evidence type="ECO:0000259" key="20">
    <source>
        <dbReference type="PROSITE" id="PS51385"/>
    </source>
</evidence>
<keyword evidence="5 18" id="KW-0479">Metal-binding</keyword>
<comment type="catalytic activity">
    <reaction evidence="2 18">
        <text>(6R)-NADPHX = (6S)-NADPHX</text>
        <dbReference type="Rhea" id="RHEA:32227"/>
        <dbReference type="ChEBI" id="CHEBI:64076"/>
        <dbReference type="ChEBI" id="CHEBI:64077"/>
        <dbReference type="EC" id="5.1.99.6"/>
    </reaction>
</comment>
<comment type="function">
    <text evidence="14 18">Bifunctional enzyme that catalyzes the epimerization of the S- and R-forms of NAD(P)HX and the dehydration of the S-form of NAD(P)HX at the expense of ADP, which is converted to AMP. This allows the repair of both epimers of NAD(P)HX, a damaged form of NAD(P)H that is a result of enzymatic or heat-dependent hydration.</text>
</comment>
<evidence type="ECO:0000256" key="15">
    <source>
        <dbReference type="ARBA" id="ARBA00048238"/>
    </source>
</evidence>
<keyword evidence="21" id="KW-0808">Transferase</keyword>
<dbReference type="Proteomes" id="UP000035548">
    <property type="component" value="Chromosome"/>
</dbReference>
<dbReference type="SUPFAM" id="SSF53613">
    <property type="entry name" value="Ribokinase-like"/>
    <property type="match status" value="1"/>
</dbReference>
<evidence type="ECO:0000256" key="12">
    <source>
        <dbReference type="ARBA" id="ARBA00023239"/>
    </source>
</evidence>
<evidence type="ECO:0000256" key="1">
    <source>
        <dbReference type="ARBA" id="ARBA00000013"/>
    </source>
</evidence>
<feature type="binding site" evidence="17">
    <location>
        <position position="455"/>
    </location>
    <ligand>
        <name>AMP</name>
        <dbReference type="ChEBI" id="CHEBI:456215"/>
    </ligand>
</feature>
<evidence type="ECO:0000256" key="16">
    <source>
        <dbReference type="ARBA" id="ARBA00049209"/>
    </source>
</evidence>
<comment type="cofactor">
    <cofactor evidence="17">
        <name>Mg(2+)</name>
        <dbReference type="ChEBI" id="CHEBI:18420"/>
    </cofactor>
</comment>
<feature type="binding site" evidence="17">
    <location>
        <position position="287"/>
    </location>
    <ligand>
        <name>(6S)-NADPHX</name>
        <dbReference type="ChEBI" id="CHEBI:64076"/>
    </ligand>
</feature>
<dbReference type="EMBL" id="CP011546">
    <property type="protein sequence ID" value="AKK12142.1"/>
    <property type="molecule type" value="Genomic_DNA"/>
</dbReference>
<comment type="catalytic activity">
    <reaction evidence="1 18">
        <text>(6R)-NADHX = (6S)-NADHX</text>
        <dbReference type="Rhea" id="RHEA:32215"/>
        <dbReference type="ChEBI" id="CHEBI:64074"/>
        <dbReference type="ChEBI" id="CHEBI:64075"/>
        <dbReference type="EC" id="5.1.99.6"/>
    </reaction>
</comment>
<evidence type="ECO:0000313" key="22">
    <source>
        <dbReference type="Proteomes" id="UP000035548"/>
    </source>
</evidence>
<dbReference type="Gene3D" id="3.40.1190.20">
    <property type="match status" value="1"/>
</dbReference>
<dbReference type="SUPFAM" id="SSF64153">
    <property type="entry name" value="YjeF N-terminal domain-like"/>
    <property type="match status" value="1"/>
</dbReference>
<dbReference type="PROSITE" id="PS51383">
    <property type="entry name" value="YJEF_C_3"/>
    <property type="match status" value="1"/>
</dbReference>
<feature type="binding site" evidence="17">
    <location>
        <position position="391"/>
    </location>
    <ligand>
        <name>(6S)-NADPHX</name>
        <dbReference type="ChEBI" id="CHEBI:64076"/>
    </ligand>
</feature>
<dbReference type="CDD" id="cd01171">
    <property type="entry name" value="YXKO-related"/>
    <property type="match status" value="1"/>
</dbReference>
<dbReference type="PIRSF" id="PIRSF017184">
    <property type="entry name" value="Nnr"/>
    <property type="match status" value="1"/>
</dbReference>
<evidence type="ECO:0000256" key="4">
    <source>
        <dbReference type="ARBA" id="ARBA00009524"/>
    </source>
</evidence>
<dbReference type="EC" id="4.2.1.136" evidence="17"/>
<dbReference type="GO" id="GO:0052855">
    <property type="term" value="F:ADP-dependent NAD(P)H-hydrate dehydratase activity"/>
    <property type="evidence" value="ECO:0007669"/>
    <property type="project" value="UniProtKB-UniRule"/>
</dbReference>
<dbReference type="Pfam" id="PF03853">
    <property type="entry name" value="YjeF_N"/>
    <property type="match status" value="1"/>
</dbReference>
<evidence type="ECO:0000256" key="18">
    <source>
        <dbReference type="PIRNR" id="PIRNR017184"/>
    </source>
</evidence>
<evidence type="ECO:0000313" key="21">
    <source>
        <dbReference type="EMBL" id="AKK12142.1"/>
    </source>
</evidence>
<feature type="domain" description="YjeF C-terminal" evidence="19">
    <location>
        <begin position="252"/>
        <end position="527"/>
    </location>
</feature>
<keyword evidence="12 17" id="KW-0456">Lyase</keyword>
<evidence type="ECO:0000256" key="6">
    <source>
        <dbReference type="ARBA" id="ARBA00022741"/>
    </source>
</evidence>
<feature type="domain" description="YjeF N-terminal" evidence="20">
    <location>
        <begin position="6"/>
        <end position="219"/>
    </location>
</feature>
<dbReference type="HAMAP" id="MF_01965">
    <property type="entry name" value="NADHX_dehydratase"/>
    <property type="match status" value="1"/>
</dbReference>
<proteinExistence type="inferred from homology"/>
<evidence type="ECO:0000256" key="10">
    <source>
        <dbReference type="ARBA" id="ARBA00023027"/>
    </source>
</evidence>
<evidence type="ECO:0000256" key="3">
    <source>
        <dbReference type="ARBA" id="ARBA00006001"/>
    </source>
</evidence>
<dbReference type="RefSeq" id="WP_047260406.1">
    <property type="nucleotide sequence ID" value="NZ_CP011546.1"/>
</dbReference>
<keyword evidence="21" id="KW-0418">Kinase</keyword>
<reference evidence="22" key="2">
    <citation type="submission" date="2015-05" db="EMBL/GenBank/DDBJ databases">
        <title>Complete genome sequence of Corynebacterium uterequi DSM 45634, isolated from the uterus of a maiden mare.</title>
        <authorList>
            <person name="Ruckert C."/>
            <person name="Albersmeier A."/>
            <person name="Winkler A."/>
            <person name="Tauch A."/>
        </authorList>
    </citation>
    <scope>NUCLEOTIDE SEQUENCE [LARGE SCALE GENOMIC DNA]</scope>
    <source>
        <strain evidence="22">DSM 45634</strain>
    </source>
</reference>
<keyword evidence="7 17" id="KW-0067">ATP-binding</keyword>
<sequence length="533" mass="54924">MLTSHAFTAPQICAAEAPLLKYQDFLDELMLSAASAVTSAARVMLDAADVAEPARERRRRILVLAGSGGNGGDALYAGSQLAHQGYEVLALLLGSSVHAPALDALRAAHGQVIDSAAEVGPLDLIIDGLVGLGASGTGLREDMVEAIYPLRRPDGAMVAPVLAVDVPSGVNPNTGRAVGSVVPATVTVSFGGFRLAHALSPHCGEVVIAEARTQEGALSERLLEKMVDDGILRSVWRAVAPTAYEWPRGFKRLSSILPPPAEPGPADDKYSGGVVGIAAGSPRYPGAAVLATTAAVRTTPSMVRYAGPQAQEVVRALPEVVVTDTVGEAGRVQAWVYGPGSGTTPADDLLTVLASDVPVLIDADGLSLAAAHPEVREAIRGRSAATVLTPHDGEFDRLARALGLARRDRVTDALALAGALDAAVVLKGRASVIAYDNTAMVVDAGSSWAATPGSGDVLAGVLGALMARAEATLGPSTSEHHPPYWCLVDGVVVHARAAWLSAQTRFGPAPTSASHIAEHLREALAWDGVVTRP</sequence>
<comment type="catalytic activity">
    <reaction evidence="16 17 18">
        <text>(6S)-NADPHX + ADP = AMP + phosphate + NADPH + H(+)</text>
        <dbReference type="Rhea" id="RHEA:32235"/>
        <dbReference type="ChEBI" id="CHEBI:15378"/>
        <dbReference type="ChEBI" id="CHEBI:43474"/>
        <dbReference type="ChEBI" id="CHEBI:57783"/>
        <dbReference type="ChEBI" id="CHEBI:64076"/>
        <dbReference type="ChEBI" id="CHEBI:456215"/>
        <dbReference type="ChEBI" id="CHEBI:456216"/>
        <dbReference type="EC" id="4.2.1.136"/>
    </reaction>
</comment>
<dbReference type="InterPro" id="IPR004443">
    <property type="entry name" value="YjeF_N_dom"/>
</dbReference>
<dbReference type="GO" id="GO:0110051">
    <property type="term" value="P:metabolite repair"/>
    <property type="evidence" value="ECO:0007669"/>
    <property type="project" value="TreeGrafter"/>
</dbReference>
<evidence type="ECO:0000259" key="19">
    <source>
        <dbReference type="PROSITE" id="PS51383"/>
    </source>
</evidence>
<dbReference type="Gene3D" id="3.40.50.10260">
    <property type="entry name" value="YjeF N-terminal domain"/>
    <property type="match status" value="1"/>
</dbReference>
<comment type="function">
    <text evidence="17">Catalyzes the dehydration of the S-form of NAD(P)HX at the expense of ADP, which is converted to AMP. Together with NAD(P)HX epimerase, which catalyzes the epimerization of the S- and R-forms, the enzyme allows the repair of both epimers of NAD(P)HX, a damaged form of NAD(P)H that is a result of enzymatic or heat-dependent hydration.</text>
</comment>
<evidence type="ECO:0000256" key="11">
    <source>
        <dbReference type="ARBA" id="ARBA00023235"/>
    </source>
</evidence>